<evidence type="ECO:0000256" key="5">
    <source>
        <dbReference type="ARBA" id="ARBA00022989"/>
    </source>
</evidence>
<evidence type="ECO:0000256" key="6">
    <source>
        <dbReference type="ARBA" id="ARBA00023054"/>
    </source>
</evidence>
<dbReference type="InterPro" id="IPR008677">
    <property type="entry name" value="MRVI1"/>
</dbReference>
<dbReference type="GO" id="GO:0005737">
    <property type="term" value="C:cytoplasm"/>
    <property type="evidence" value="ECO:0007669"/>
    <property type="project" value="UniProtKB-SubCell"/>
</dbReference>
<reference evidence="10" key="3">
    <citation type="submission" date="2025-09" db="UniProtKB">
        <authorList>
            <consortium name="Ensembl"/>
        </authorList>
    </citation>
    <scope>IDENTIFICATION</scope>
</reference>
<dbReference type="Pfam" id="PF05781">
    <property type="entry name" value="MRVI1"/>
    <property type="match status" value="1"/>
</dbReference>
<evidence type="ECO:0000256" key="4">
    <source>
        <dbReference type="ARBA" id="ARBA00022692"/>
    </source>
</evidence>
<evidence type="ECO:0000256" key="2">
    <source>
        <dbReference type="ARBA" id="ARBA00004496"/>
    </source>
</evidence>
<dbReference type="PANTHER" id="PTHR15352:SF4">
    <property type="entry name" value="LYMPHOID-RESTRICTED MEMBRANE PROTEIN-LIKE ISOFORM X1"/>
    <property type="match status" value="1"/>
</dbReference>
<reference evidence="10" key="2">
    <citation type="submission" date="2025-08" db="UniProtKB">
        <authorList>
            <consortium name="Ensembl"/>
        </authorList>
    </citation>
    <scope>IDENTIFICATION</scope>
</reference>
<keyword evidence="5 9" id="KW-1133">Transmembrane helix</keyword>
<keyword evidence="11" id="KW-1185">Reference proteome</keyword>
<evidence type="ECO:0000256" key="9">
    <source>
        <dbReference type="SAM" id="Phobius"/>
    </source>
</evidence>
<evidence type="ECO:0000256" key="1">
    <source>
        <dbReference type="ARBA" id="ARBA00004167"/>
    </source>
</evidence>
<dbReference type="PANTHER" id="PTHR15352">
    <property type="entry name" value="LYMPHOID-RESTRICTED MEMBRANE PROTEIN, JAW1"/>
    <property type="match status" value="1"/>
</dbReference>
<evidence type="ECO:0000256" key="3">
    <source>
        <dbReference type="ARBA" id="ARBA00022490"/>
    </source>
</evidence>
<keyword evidence="4 9" id="KW-0812">Transmembrane</keyword>
<feature type="compositionally biased region" description="Low complexity" evidence="8">
    <location>
        <begin position="272"/>
        <end position="282"/>
    </location>
</feature>
<name>A0AAY4C839_9TELE</name>
<gene>
    <name evidence="10" type="primary">si:ch73-352p18.4</name>
</gene>
<feature type="compositionally biased region" description="Polar residues" evidence="8">
    <location>
        <begin position="289"/>
        <end position="298"/>
    </location>
</feature>
<sequence>MMGTPESPVSLCCDFVGELGSDGSDEEIIQQIQSVASLESQPILERLGLTSGEEMTEEEVECAFSQLAMAFRCDQYTLAQRLQAEEHDRAVAKDNFQLELAQTRDALQLLRLRLQADESDEVLRRMEACLEALGGSMESVVAAAEMLGAAHQEARVCRAVGLMALHVDHLKRRHTLESSELQESRRLVHRTRVRLFSDSVEDGEGRFFVKQSSQQGRRRVSITLIPTQSQLGDLEAKFAETCKISEDTSPQGPEEGSTRPGSRPQEIPAVTSQQSSSSQVPSESPPATQPDTTSPSQEDQSELSALESYPVRDALRRRQRSAATSPGEEEPLETSVERSSGAGEPNVGSPVWCPLLGGASRSLVLCVLLSITALLCVALLWVLFLRLSTT</sequence>
<evidence type="ECO:0000256" key="7">
    <source>
        <dbReference type="ARBA" id="ARBA00023136"/>
    </source>
</evidence>
<keyword evidence="6" id="KW-0175">Coiled coil</keyword>
<comment type="subcellular location">
    <subcellularLocation>
        <location evidence="2">Cytoplasm</location>
    </subcellularLocation>
    <subcellularLocation>
        <location evidence="1">Membrane</location>
        <topology evidence="1">Single-pass membrane protein</topology>
    </subcellularLocation>
</comment>
<protein>
    <submittedName>
        <fullName evidence="10">Si:ch73-352p18.4</fullName>
    </submittedName>
</protein>
<feature type="region of interest" description="Disordered" evidence="8">
    <location>
        <begin position="244"/>
        <end position="346"/>
    </location>
</feature>
<accession>A0AAY4C839</accession>
<organism evidence="10 11">
    <name type="scientific">Denticeps clupeoides</name>
    <name type="common">denticle herring</name>
    <dbReference type="NCBI Taxonomy" id="299321"/>
    <lineage>
        <taxon>Eukaryota</taxon>
        <taxon>Metazoa</taxon>
        <taxon>Chordata</taxon>
        <taxon>Craniata</taxon>
        <taxon>Vertebrata</taxon>
        <taxon>Euteleostomi</taxon>
        <taxon>Actinopterygii</taxon>
        <taxon>Neopterygii</taxon>
        <taxon>Teleostei</taxon>
        <taxon>Clupei</taxon>
        <taxon>Clupeiformes</taxon>
        <taxon>Denticipitoidei</taxon>
        <taxon>Denticipitidae</taxon>
        <taxon>Denticeps</taxon>
    </lineage>
</organism>
<evidence type="ECO:0000313" key="11">
    <source>
        <dbReference type="Proteomes" id="UP000694580"/>
    </source>
</evidence>
<dbReference type="GeneTree" id="ENSGT00530000063722"/>
<reference evidence="10 11" key="1">
    <citation type="submission" date="2020-06" db="EMBL/GenBank/DDBJ databases">
        <authorList>
            <consortium name="Wellcome Sanger Institute Data Sharing"/>
        </authorList>
    </citation>
    <scope>NUCLEOTIDE SEQUENCE [LARGE SCALE GENOMIC DNA]</scope>
</reference>
<dbReference type="Ensembl" id="ENSDCDT00010036241.1">
    <property type="protein sequence ID" value="ENSDCDP00010029340.1"/>
    <property type="gene ID" value="ENSDCDG00010018552.1"/>
</dbReference>
<proteinExistence type="predicted"/>
<evidence type="ECO:0000313" key="10">
    <source>
        <dbReference type="Ensembl" id="ENSDCDP00010029340.1"/>
    </source>
</evidence>
<dbReference type="AlphaFoldDB" id="A0AAY4C839"/>
<feature type="transmembrane region" description="Helical" evidence="9">
    <location>
        <begin position="362"/>
        <end position="385"/>
    </location>
</feature>
<dbReference type="GO" id="GO:0016020">
    <property type="term" value="C:membrane"/>
    <property type="evidence" value="ECO:0007669"/>
    <property type="project" value="UniProtKB-SubCell"/>
</dbReference>
<dbReference type="Proteomes" id="UP000694580">
    <property type="component" value="Chromosome 12"/>
</dbReference>
<evidence type="ECO:0000256" key="8">
    <source>
        <dbReference type="SAM" id="MobiDB-lite"/>
    </source>
</evidence>
<keyword evidence="7 9" id="KW-0472">Membrane</keyword>
<keyword evidence="3" id="KW-0963">Cytoplasm</keyword>